<dbReference type="EMBL" id="JRZE01000006">
    <property type="protein sequence ID" value="KHF42529.1"/>
    <property type="molecule type" value="Genomic_DNA"/>
</dbReference>
<comment type="caution">
    <text evidence="1">The sequence shown here is derived from an EMBL/GenBank/DDBJ whole genome shotgun (WGS) entry which is preliminary data.</text>
</comment>
<name>A0A837D3Z2_9PSEU</name>
<evidence type="ECO:0000313" key="2">
    <source>
        <dbReference type="Proteomes" id="UP000030848"/>
    </source>
</evidence>
<sequence length="101" mass="11074">MHTTRGDTMSGATKFSEALRSAISSSGLSLDRIQIRLQERGVPVSVTALSYWQSGKRQPERQQSLRAILALEQILDVPTGSLLSLLPPPRPRGAASRRHLL</sequence>
<evidence type="ECO:0008006" key="3">
    <source>
        <dbReference type="Google" id="ProtNLM"/>
    </source>
</evidence>
<gene>
    <name evidence="1" type="ORF">MINT15_27310</name>
</gene>
<dbReference type="Proteomes" id="UP000030848">
    <property type="component" value="Unassembled WGS sequence"/>
</dbReference>
<dbReference type="AlphaFoldDB" id="A0A837D3Z2"/>
<evidence type="ECO:0000313" key="1">
    <source>
        <dbReference type="EMBL" id="KHF42529.1"/>
    </source>
</evidence>
<protein>
    <recommendedName>
        <fullName evidence="3">Transcriptional regulator</fullName>
    </recommendedName>
</protein>
<proteinExistence type="predicted"/>
<reference evidence="1 2" key="1">
    <citation type="submission" date="2014-10" db="EMBL/GenBank/DDBJ databases">
        <title>Genome sequence of Micropolyspora internatus JCM3315.</title>
        <authorList>
            <person name="Shin S.-K."/>
            <person name="Yi H."/>
        </authorList>
    </citation>
    <scope>NUCLEOTIDE SEQUENCE [LARGE SCALE GENOMIC DNA]</scope>
    <source>
        <strain evidence="1 2">JCM 3315</strain>
    </source>
</reference>
<accession>A0A837D3Z2</accession>
<organism evidence="1 2">
    <name type="scientific">Saccharomonospora viridis</name>
    <dbReference type="NCBI Taxonomy" id="1852"/>
    <lineage>
        <taxon>Bacteria</taxon>
        <taxon>Bacillati</taxon>
        <taxon>Actinomycetota</taxon>
        <taxon>Actinomycetes</taxon>
        <taxon>Pseudonocardiales</taxon>
        <taxon>Pseudonocardiaceae</taxon>
        <taxon>Saccharomonospora</taxon>
    </lineage>
</organism>